<dbReference type="EMBL" id="PDEA01000001">
    <property type="protein sequence ID" value="PEH88278.1"/>
    <property type="molecule type" value="Genomic_DNA"/>
</dbReference>
<dbReference type="STRING" id="1219032.GCA_001515545_03396"/>
<dbReference type="NCBIfam" id="NF038011">
    <property type="entry name" value="PelF"/>
    <property type="match status" value="1"/>
</dbReference>
<proteinExistence type="predicted"/>
<accession>A0A2A7USN0</accession>
<evidence type="ECO:0000313" key="2">
    <source>
        <dbReference type="EMBL" id="PEH88278.1"/>
    </source>
</evidence>
<dbReference type="Proteomes" id="UP000220246">
    <property type="component" value="Unassembled WGS sequence"/>
</dbReference>
<feature type="domain" description="DUF3492" evidence="1">
    <location>
        <begin position="9"/>
        <end position="294"/>
    </location>
</feature>
<dbReference type="RefSeq" id="WP_066540426.1">
    <property type="nucleotide sequence ID" value="NZ_JAOBYP010000002.1"/>
</dbReference>
<dbReference type="CDD" id="cd03813">
    <property type="entry name" value="GT4-like"/>
    <property type="match status" value="1"/>
</dbReference>
<dbReference type="Gene3D" id="3.40.50.2000">
    <property type="entry name" value="Glycogen Phosphorylase B"/>
    <property type="match status" value="2"/>
</dbReference>
<organism evidence="2 3">
    <name type="scientific">Comamonas terrigena</name>
    <dbReference type="NCBI Taxonomy" id="32013"/>
    <lineage>
        <taxon>Bacteria</taxon>
        <taxon>Pseudomonadati</taxon>
        <taxon>Pseudomonadota</taxon>
        <taxon>Betaproteobacteria</taxon>
        <taxon>Burkholderiales</taxon>
        <taxon>Comamonadaceae</taxon>
        <taxon>Comamonas</taxon>
    </lineage>
</organism>
<dbReference type="OrthoDB" id="9772485at2"/>
<dbReference type="Pfam" id="PF11997">
    <property type="entry name" value="DUF3492"/>
    <property type="match status" value="1"/>
</dbReference>
<reference evidence="3" key="1">
    <citation type="submission" date="2017-09" db="EMBL/GenBank/DDBJ databases">
        <title>FDA dAtabase for Regulatory Grade micrObial Sequences (FDA-ARGOS): Supporting development and validation of Infectious Disease Dx tests.</title>
        <authorList>
            <person name="Minogue T."/>
            <person name="Wolcott M."/>
            <person name="Wasieloski L."/>
            <person name="Aguilar W."/>
            <person name="Moore D."/>
            <person name="Tallon L."/>
            <person name="Sadzewicz L."/>
            <person name="Ott S."/>
            <person name="Zhao X."/>
            <person name="Nagaraj S."/>
            <person name="Vavikolanu K."/>
            <person name="Aluvathingal J."/>
            <person name="Nadendla S."/>
            <person name="Sichtig H."/>
        </authorList>
    </citation>
    <scope>NUCLEOTIDE SEQUENCE [LARGE SCALE GENOMIC DNA]</scope>
    <source>
        <strain evidence="3">FDAARGOS_394</strain>
    </source>
</reference>
<dbReference type="Pfam" id="PF13692">
    <property type="entry name" value="Glyco_trans_1_4"/>
    <property type="match status" value="1"/>
</dbReference>
<dbReference type="SUPFAM" id="SSF53756">
    <property type="entry name" value="UDP-Glycosyltransferase/glycogen phosphorylase"/>
    <property type="match status" value="1"/>
</dbReference>
<dbReference type="InterPro" id="IPR022622">
    <property type="entry name" value="DUF3492"/>
</dbReference>
<gene>
    <name evidence="2" type="ORF">CRM82_06370</name>
</gene>
<dbReference type="PANTHER" id="PTHR12526:SF608">
    <property type="entry name" value="PELF"/>
    <property type="match status" value="1"/>
</dbReference>
<dbReference type="PANTHER" id="PTHR12526">
    <property type="entry name" value="GLYCOSYLTRANSFERASE"/>
    <property type="match status" value="1"/>
</dbReference>
<comment type="caution">
    <text evidence="2">The sequence shown here is derived from an EMBL/GenBank/DDBJ whole genome shotgun (WGS) entry which is preliminary data.</text>
</comment>
<sequence>MTLPKATEADIALLLEGTYPYISGGVSSWIHQMIQAYPQYRFALIFIGSRADDYAGLRYQLPSNVVHIEEHYLYEHLQADFIPSARPGHSQAFAKAQVLIDALGRHATGMASTEEVVDAIRTVTKEIMPGGQIPLDDFLYSEGAWELIRKSYEDYCTDPSFVDYFWTVRIMFQPLWIMARVARSMLPVRMVHSASTGYAGFLGALVHDTRGIPFVLSEHGIYTKERQIDLLKSDWIRDNRNIFQRNASEVSHFRKMWISLFEWMGRYCYAAANPIVALYETNRQRQIHDGAPKERTLNIPNGIRIAQFAAGRRPEGAPVPPVICLLGRVVPIKDIKTLIRAMRRVVNQYPEAQAWIVGPADEDELYAQECRDLVESLGLQQQVKFLGFQKTADILSQAGILVLSSISEALPLVVLEAYAAGIPVVTTDVGSCRQLVEGLDGEDKALGPSGRVVGIASPRSLADAMLELLTDTAAWQAASRSAVARVERFYTDTRMFDSYRKIYEDALASRKEAR</sequence>
<keyword evidence="2" id="KW-0808">Transferase</keyword>
<dbReference type="InterPro" id="IPR047691">
    <property type="entry name" value="PelF-like"/>
</dbReference>
<keyword evidence="3" id="KW-1185">Reference proteome</keyword>
<dbReference type="AlphaFoldDB" id="A0A2A7USN0"/>
<evidence type="ECO:0000313" key="3">
    <source>
        <dbReference type="Proteomes" id="UP000220246"/>
    </source>
</evidence>
<dbReference type="GeneID" id="80800215"/>
<name>A0A2A7USN0_COMTR</name>
<protein>
    <submittedName>
        <fullName evidence="2">Glycosyl transferase family 1</fullName>
    </submittedName>
</protein>
<dbReference type="GO" id="GO:0016740">
    <property type="term" value="F:transferase activity"/>
    <property type="evidence" value="ECO:0007669"/>
    <property type="project" value="UniProtKB-KW"/>
</dbReference>
<evidence type="ECO:0000259" key="1">
    <source>
        <dbReference type="Pfam" id="PF11997"/>
    </source>
</evidence>